<dbReference type="EMBL" id="JAKIKS010000050">
    <property type="protein sequence ID" value="MCL1125485.1"/>
    <property type="molecule type" value="Genomic_DNA"/>
</dbReference>
<reference evidence="1 2" key="1">
    <citation type="submission" date="2022-01" db="EMBL/GenBank/DDBJ databases">
        <title>Whole genome-based taxonomy of the Shewanellaceae.</title>
        <authorList>
            <person name="Martin-Rodriguez A.J."/>
        </authorList>
    </citation>
    <scope>NUCLEOTIDE SEQUENCE [LARGE SCALE GENOMIC DNA]</scope>
    <source>
        <strain evidence="1 2">DSM 17177</strain>
    </source>
</reference>
<accession>A0ABT0LDT4</accession>
<gene>
    <name evidence="1" type="ORF">L2764_13600</name>
</gene>
<sequence>MTFIDLPILQNMKGRKQPIYAQRRANGFDDVDVLKTKGELDATIKFG</sequence>
<evidence type="ECO:0000313" key="1">
    <source>
        <dbReference type="EMBL" id="MCL1125485.1"/>
    </source>
</evidence>
<evidence type="ECO:0000313" key="2">
    <source>
        <dbReference type="Proteomes" id="UP001203423"/>
    </source>
</evidence>
<dbReference type="Proteomes" id="UP001203423">
    <property type="component" value="Unassembled WGS sequence"/>
</dbReference>
<name>A0ABT0LDT4_9GAMM</name>
<organism evidence="1 2">
    <name type="scientific">Shewanella surugensis</name>
    <dbReference type="NCBI Taxonomy" id="212020"/>
    <lineage>
        <taxon>Bacteria</taxon>
        <taxon>Pseudomonadati</taxon>
        <taxon>Pseudomonadota</taxon>
        <taxon>Gammaproteobacteria</taxon>
        <taxon>Alteromonadales</taxon>
        <taxon>Shewanellaceae</taxon>
        <taxon>Shewanella</taxon>
    </lineage>
</organism>
<keyword evidence="2" id="KW-1185">Reference proteome</keyword>
<dbReference type="RefSeq" id="WP_248940798.1">
    <property type="nucleotide sequence ID" value="NZ_JAKIKS010000050.1"/>
</dbReference>
<comment type="caution">
    <text evidence="1">The sequence shown here is derived from an EMBL/GenBank/DDBJ whole genome shotgun (WGS) entry which is preliminary data.</text>
</comment>
<protein>
    <submittedName>
        <fullName evidence="1">Uncharacterized protein</fullName>
    </submittedName>
</protein>
<proteinExistence type="predicted"/>